<dbReference type="Gene3D" id="1.20.1260.10">
    <property type="match status" value="1"/>
</dbReference>
<accession>A0A840DM42</accession>
<keyword evidence="1" id="KW-0560">Oxidoreductase</keyword>
<dbReference type="SUPFAM" id="SSF47240">
    <property type="entry name" value="Ferritin-like"/>
    <property type="match status" value="1"/>
</dbReference>
<dbReference type="InterPro" id="IPR052703">
    <property type="entry name" value="Aromatic_CoA_ox/epox"/>
</dbReference>
<sequence>MIVTKLEELHQLPEYKEALVELLFQLADDDFIIAYRGSEWLGLAPHIEEDVAFSSITQDTMGHAAMYYQLLEDIGMGRADDLAHGRGANERRNAILLEEVNGPGHYLYEPQYDWAFAVVRNYFYTQAKKVRIDSLKNCSYEPLAQVAVKVNMELYYHLMHWRTWFVQLVNAGGEARERMRKAVEKVFDDFAGVLSLGEKGEKMVECGLIDSEEVLKARWLQAVKPVFEQTNLELPSEFHMKRGNGRNGEHTADLIEALATLSEVYRMDPLAIW</sequence>
<dbReference type="NCBIfam" id="TIGR02158">
    <property type="entry name" value="PA_CoA_Oxy3"/>
    <property type="match status" value="1"/>
</dbReference>
<dbReference type="GO" id="GO:0005829">
    <property type="term" value="C:cytosol"/>
    <property type="evidence" value="ECO:0007669"/>
    <property type="project" value="TreeGrafter"/>
</dbReference>
<dbReference type="EC" id="1.14.13.149" evidence="1"/>
<dbReference type="PIRSF" id="PIRSF037834">
    <property type="entry name" value="PA_CoA_Oase3"/>
    <property type="match status" value="1"/>
</dbReference>
<keyword evidence="2" id="KW-1185">Reference proteome</keyword>
<dbReference type="GO" id="GO:0097266">
    <property type="term" value="F:phenylacetyl-CoA 1,2-epoxidase activity"/>
    <property type="evidence" value="ECO:0007669"/>
    <property type="project" value="UniProtKB-EC"/>
</dbReference>
<evidence type="ECO:0000313" key="1">
    <source>
        <dbReference type="EMBL" id="MBB4074311.1"/>
    </source>
</evidence>
<name>A0A840DM42_9BACL</name>
<reference evidence="1 2" key="1">
    <citation type="submission" date="2020-08" db="EMBL/GenBank/DDBJ databases">
        <title>Genomic Encyclopedia of Type Strains, Phase IV (KMG-IV): sequencing the most valuable type-strain genomes for metagenomic binning, comparative biology and taxonomic classification.</title>
        <authorList>
            <person name="Goeker M."/>
        </authorList>
    </citation>
    <scope>NUCLEOTIDE SEQUENCE [LARGE SCALE GENOMIC DNA]</scope>
    <source>
        <strain evidence="1 2">DSM 17075</strain>
    </source>
</reference>
<dbReference type="InterPro" id="IPR012347">
    <property type="entry name" value="Ferritin-like"/>
</dbReference>
<dbReference type="InterPro" id="IPR009078">
    <property type="entry name" value="Ferritin-like_SF"/>
</dbReference>
<organism evidence="1 2">
    <name type="scientific">Anoxybacteroides voinovskiense</name>
    <dbReference type="NCBI Taxonomy" id="230470"/>
    <lineage>
        <taxon>Bacteria</taxon>
        <taxon>Bacillati</taxon>
        <taxon>Bacillota</taxon>
        <taxon>Bacilli</taxon>
        <taxon>Bacillales</taxon>
        <taxon>Anoxybacillaceae</taxon>
        <taxon>Anoxybacteroides</taxon>
    </lineage>
</organism>
<dbReference type="InterPro" id="IPR011882">
    <property type="entry name" value="PaaC"/>
</dbReference>
<gene>
    <name evidence="1" type="ORF">GGR02_002077</name>
</gene>
<dbReference type="EMBL" id="JACIDE010000013">
    <property type="protein sequence ID" value="MBB4074311.1"/>
    <property type="molecule type" value="Genomic_DNA"/>
</dbReference>
<proteinExistence type="predicted"/>
<dbReference type="PANTHER" id="PTHR30458">
    <property type="entry name" value="PHENYLACETIC ACID DEGRADATION PROTEIN PAA"/>
    <property type="match status" value="1"/>
</dbReference>
<dbReference type="PANTHER" id="PTHR30458:SF0">
    <property type="entry name" value="1,2-PHENYLACETYL-COA EPOXIDASE, SUBUNIT C"/>
    <property type="match status" value="1"/>
</dbReference>
<dbReference type="InterPro" id="IPR007814">
    <property type="entry name" value="PaaA_PaaC"/>
</dbReference>
<dbReference type="AlphaFoldDB" id="A0A840DM42"/>
<dbReference type="GO" id="GO:0010124">
    <property type="term" value="P:phenylacetate catabolic process"/>
    <property type="evidence" value="ECO:0007669"/>
    <property type="project" value="InterPro"/>
</dbReference>
<protein>
    <submittedName>
        <fullName evidence="1">Ring-1,2-phenylacetyl-CoA epoxidase subunit PaaC</fullName>
        <ecNumber evidence="1">1.14.13.149</ecNumber>
    </submittedName>
</protein>
<dbReference type="Proteomes" id="UP000559598">
    <property type="component" value="Unassembled WGS sequence"/>
</dbReference>
<evidence type="ECO:0000313" key="2">
    <source>
        <dbReference type="Proteomes" id="UP000559598"/>
    </source>
</evidence>
<comment type="caution">
    <text evidence="1">The sequence shown here is derived from an EMBL/GenBank/DDBJ whole genome shotgun (WGS) entry which is preliminary data.</text>
</comment>
<dbReference type="Pfam" id="PF05138">
    <property type="entry name" value="PaaA_PaaC"/>
    <property type="match status" value="1"/>
</dbReference>